<dbReference type="InterPro" id="IPR050641">
    <property type="entry name" value="RIFMO-like"/>
</dbReference>
<dbReference type="Proteomes" id="UP000274822">
    <property type="component" value="Unassembled WGS sequence"/>
</dbReference>
<comment type="caution">
    <text evidence="5">The sequence shown here is derived from an EMBL/GenBank/DDBJ whole genome shotgun (WGS) entry which is preliminary data.</text>
</comment>
<dbReference type="Pfam" id="PF01494">
    <property type="entry name" value="FAD_binding_3"/>
    <property type="match status" value="1"/>
</dbReference>
<evidence type="ECO:0000256" key="2">
    <source>
        <dbReference type="ARBA" id="ARBA00022827"/>
    </source>
</evidence>
<dbReference type="GO" id="GO:0016709">
    <property type="term" value="F:oxidoreductase activity, acting on paired donors, with incorporation or reduction of molecular oxygen, NAD(P)H as one donor, and incorporation of one atom of oxygen"/>
    <property type="evidence" value="ECO:0007669"/>
    <property type="project" value="UniProtKB-ARBA"/>
</dbReference>
<sequence>MGHRIRIVGEQHIHVPYVYFKRVQTLVSQPAILNFLPIDIDKLDKHVERSGACHLLPRTMEIIAKHLPDVADEIEQIAFRVPESVTYSEGKKIGWASYSYQTCRYQDACCLPSKRAVELILEKKLQSLGITIERSTTVTDFEVEDVDGLDRNLAHPIMARLQKLSGSSTTETVVGARYMIAADGPKSFCRRKLGIAFEGPDEVLQMADLGLVAKTNHPDLNNVCIPFNSVSQLHQKRK</sequence>
<dbReference type="PANTHER" id="PTHR43004">
    <property type="entry name" value="TRK SYSTEM POTASSIUM UPTAKE PROTEIN"/>
    <property type="match status" value="1"/>
</dbReference>
<dbReference type="AlphaFoldDB" id="A0A433Q434"/>
<dbReference type="SUPFAM" id="SSF51905">
    <property type="entry name" value="FAD/NAD(P)-binding domain"/>
    <property type="match status" value="1"/>
</dbReference>
<keyword evidence="3" id="KW-0560">Oxidoreductase</keyword>
<keyword evidence="6" id="KW-1185">Reference proteome</keyword>
<organism evidence="5 6">
    <name type="scientific">Jimgerdemannia flammicorona</name>
    <dbReference type="NCBI Taxonomy" id="994334"/>
    <lineage>
        <taxon>Eukaryota</taxon>
        <taxon>Fungi</taxon>
        <taxon>Fungi incertae sedis</taxon>
        <taxon>Mucoromycota</taxon>
        <taxon>Mucoromycotina</taxon>
        <taxon>Endogonomycetes</taxon>
        <taxon>Endogonales</taxon>
        <taxon>Endogonaceae</taxon>
        <taxon>Jimgerdemannia</taxon>
    </lineage>
</organism>
<accession>A0A433Q434</accession>
<dbReference type="InterPro" id="IPR002938">
    <property type="entry name" value="FAD-bd"/>
</dbReference>
<dbReference type="InterPro" id="IPR036188">
    <property type="entry name" value="FAD/NAD-bd_sf"/>
</dbReference>
<keyword evidence="1" id="KW-0285">Flavoprotein</keyword>
<feature type="domain" description="FAD-binding" evidence="4">
    <location>
        <begin position="40"/>
        <end position="215"/>
    </location>
</feature>
<evidence type="ECO:0000256" key="3">
    <source>
        <dbReference type="ARBA" id="ARBA00023002"/>
    </source>
</evidence>
<dbReference type="GO" id="GO:0071949">
    <property type="term" value="F:FAD binding"/>
    <property type="evidence" value="ECO:0007669"/>
    <property type="project" value="InterPro"/>
</dbReference>
<evidence type="ECO:0000256" key="1">
    <source>
        <dbReference type="ARBA" id="ARBA00022630"/>
    </source>
</evidence>
<evidence type="ECO:0000313" key="5">
    <source>
        <dbReference type="EMBL" id="RUS24581.1"/>
    </source>
</evidence>
<reference evidence="5 6" key="1">
    <citation type="journal article" date="2018" name="New Phytol.">
        <title>Phylogenomics of Endogonaceae and evolution of mycorrhizas within Mucoromycota.</title>
        <authorList>
            <person name="Chang Y."/>
            <person name="Desiro A."/>
            <person name="Na H."/>
            <person name="Sandor L."/>
            <person name="Lipzen A."/>
            <person name="Clum A."/>
            <person name="Barry K."/>
            <person name="Grigoriev I.V."/>
            <person name="Martin F.M."/>
            <person name="Stajich J.E."/>
            <person name="Smith M.E."/>
            <person name="Bonito G."/>
            <person name="Spatafora J.W."/>
        </authorList>
    </citation>
    <scope>NUCLEOTIDE SEQUENCE [LARGE SCALE GENOMIC DNA]</scope>
    <source>
        <strain evidence="5 6">AD002</strain>
    </source>
</reference>
<protein>
    <recommendedName>
        <fullName evidence="4">FAD-binding domain-containing protein</fullName>
    </recommendedName>
</protein>
<dbReference type="Gene3D" id="3.50.50.60">
    <property type="entry name" value="FAD/NAD(P)-binding domain"/>
    <property type="match status" value="1"/>
</dbReference>
<evidence type="ECO:0000259" key="4">
    <source>
        <dbReference type="Pfam" id="PF01494"/>
    </source>
</evidence>
<evidence type="ECO:0000313" key="6">
    <source>
        <dbReference type="Proteomes" id="UP000274822"/>
    </source>
</evidence>
<proteinExistence type="predicted"/>
<gene>
    <name evidence="5" type="ORF">BC938DRAFT_473366</name>
</gene>
<name>A0A433Q434_9FUNG</name>
<keyword evidence="2" id="KW-0274">FAD</keyword>
<dbReference type="EMBL" id="RBNJ01015553">
    <property type="protein sequence ID" value="RUS24581.1"/>
    <property type="molecule type" value="Genomic_DNA"/>
</dbReference>
<dbReference type="PANTHER" id="PTHR43004:SF5">
    <property type="entry name" value="FAD-BINDING DOMAIN-CONTAINING PROTEIN"/>
    <property type="match status" value="1"/>
</dbReference>